<dbReference type="PROSITE" id="PS00028">
    <property type="entry name" value="ZINC_FINGER_C2H2_1"/>
    <property type="match status" value="1"/>
</dbReference>
<dbReference type="STRING" id="246409.I1BJY0"/>
<dbReference type="InterPro" id="IPR013087">
    <property type="entry name" value="Znf_C2H2_type"/>
</dbReference>
<dbReference type="Proteomes" id="UP000009138">
    <property type="component" value="Unassembled WGS sequence"/>
</dbReference>
<dbReference type="PROSITE" id="PS50157">
    <property type="entry name" value="ZINC_FINGER_C2H2_2"/>
    <property type="match status" value="1"/>
</dbReference>
<evidence type="ECO:0000256" key="5">
    <source>
        <dbReference type="PROSITE-ProRule" id="PRU00042"/>
    </source>
</evidence>
<evidence type="ECO:0000256" key="2">
    <source>
        <dbReference type="ARBA" id="ARBA00022737"/>
    </source>
</evidence>
<evidence type="ECO:0000256" key="1">
    <source>
        <dbReference type="ARBA" id="ARBA00022723"/>
    </source>
</evidence>
<dbReference type="Pfam" id="PF00096">
    <property type="entry name" value="zf-C2H2"/>
    <property type="match status" value="2"/>
</dbReference>
<evidence type="ECO:0000256" key="4">
    <source>
        <dbReference type="ARBA" id="ARBA00022833"/>
    </source>
</evidence>
<dbReference type="VEuPathDB" id="FungiDB:RO3G_01214"/>
<dbReference type="GO" id="GO:0000981">
    <property type="term" value="F:DNA-binding transcription factor activity, RNA polymerase II-specific"/>
    <property type="evidence" value="ECO:0007669"/>
    <property type="project" value="TreeGrafter"/>
</dbReference>
<keyword evidence="2" id="KW-0677">Repeat</keyword>
<reference evidence="7 8" key="1">
    <citation type="journal article" date="2009" name="PLoS Genet.">
        <title>Genomic analysis of the basal lineage fungus Rhizopus oryzae reveals a whole-genome duplication.</title>
        <authorList>
            <person name="Ma L.-J."/>
            <person name="Ibrahim A.S."/>
            <person name="Skory C."/>
            <person name="Grabherr M.G."/>
            <person name="Burger G."/>
            <person name="Butler M."/>
            <person name="Elias M."/>
            <person name="Idnurm A."/>
            <person name="Lang B.F."/>
            <person name="Sone T."/>
            <person name="Abe A."/>
            <person name="Calvo S.E."/>
            <person name="Corrochano L.M."/>
            <person name="Engels R."/>
            <person name="Fu J."/>
            <person name="Hansberg W."/>
            <person name="Kim J.-M."/>
            <person name="Kodira C.D."/>
            <person name="Koehrsen M.J."/>
            <person name="Liu B."/>
            <person name="Miranda-Saavedra D."/>
            <person name="O'Leary S."/>
            <person name="Ortiz-Castellanos L."/>
            <person name="Poulter R."/>
            <person name="Rodriguez-Romero J."/>
            <person name="Ruiz-Herrera J."/>
            <person name="Shen Y.-Q."/>
            <person name="Zeng Q."/>
            <person name="Galagan J."/>
            <person name="Birren B.W."/>
            <person name="Cuomo C.A."/>
            <person name="Wickes B.L."/>
        </authorList>
    </citation>
    <scope>NUCLEOTIDE SEQUENCE [LARGE SCALE GENOMIC DNA]</scope>
    <source>
        <strain evidence="8">RA 99-880 / ATCC MYA-4621 / FGSC 9543 / NRRL 43880</strain>
    </source>
</reference>
<gene>
    <name evidence="7" type="ORF">RO3G_01214</name>
</gene>
<keyword evidence="8" id="KW-1185">Reference proteome</keyword>
<proteinExistence type="predicted"/>
<dbReference type="eggNOG" id="KOG1721">
    <property type="taxonomic scope" value="Eukaryota"/>
</dbReference>
<dbReference type="AlphaFoldDB" id="I1BJY0"/>
<organism evidence="7 8">
    <name type="scientific">Rhizopus delemar (strain RA 99-880 / ATCC MYA-4621 / FGSC 9543 / NRRL 43880)</name>
    <name type="common">Mucormycosis agent</name>
    <name type="synonym">Rhizopus arrhizus var. delemar</name>
    <dbReference type="NCBI Taxonomy" id="246409"/>
    <lineage>
        <taxon>Eukaryota</taxon>
        <taxon>Fungi</taxon>
        <taxon>Fungi incertae sedis</taxon>
        <taxon>Mucoromycota</taxon>
        <taxon>Mucoromycotina</taxon>
        <taxon>Mucoromycetes</taxon>
        <taxon>Mucorales</taxon>
        <taxon>Mucorineae</taxon>
        <taxon>Rhizopodaceae</taxon>
        <taxon>Rhizopus</taxon>
    </lineage>
</organism>
<accession>I1BJY0</accession>
<dbReference type="GO" id="GO:0008270">
    <property type="term" value="F:zinc ion binding"/>
    <property type="evidence" value="ECO:0007669"/>
    <property type="project" value="UniProtKB-KW"/>
</dbReference>
<feature type="domain" description="C2H2-type" evidence="6">
    <location>
        <begin position="46"/>
        <end position="75"/>
    </location>
</feature>
<keyword evidence="3 5" id="KW-0863">Zinc-finger</keyword>
<dbReference type="FunFam" id="3.30.160.60:FF:000125">
    <property type="entry name" value="Putative zinc finger protein 143"/>
    <property type="match status" value="1"/>
</dbReference>
<keyword evidence="4" id="KW-0862">Zinc</keyword>
<dbReference type="PANTHER" id="PTHR14003">
    <property type="entry name" value="TRANSCRIPTIONAL REPRESSOR PROTEIN YY"/>
    <property type="match status" value="1"/>
</dbReference>
<dbReference type="GO" id="GO:0031519">
    <property type="term" value="C:PcG protein complex"/>
    <property type="evidence" value="ECO:0007669"/>
    <property type="project" value="TreeGrafter"/>
</dbReference>
<dbReference type="SMART" id="SM00355">
    <property type="entry name" value="ZnF_C2H2"/>
    <property type="match status" value="2"/>
</dbReference>
<dbReference type="Gene3D" id="3.30.160.60">
    <property type="entry name" value="Classic Zinc Finger"/>
    <property type="match status" value="2"/>
</dbReference>
<dbReference type="GO" id="GO:0005667">
    <property type="term" value="C:transcription regulator complex"/>
    <property type="evidence" value="ECO:0007669"/>
    <property type="project" value="TreeGrafter"/>
</dbReference>
<dbReference type="EMBL" id="CH476732">
    <property type="protein sequence ID" value="EIE76510.1"/>
    <property type="molecule type" value="Genomic_DNA"/>
</dbReference>
<dbReference type="GeneID" id="93608186"/>
<name>I1BJY0_RHIO9</name>
<keyword evidence="1" id="KW-0479">Metal-binding</keyword>
<dbReference type="InterPro" id="IPR036236">
    <property type="entry name" value="Znf_C2H2_sf"/>
</dbReference>
<dbReference type="GO" id="GO:0000978">
    <property type="term" value="F:RNA polymerase II cis-regulatory region sequence-specific DNA binding"/>
    <property type="evidence" value="ECO:0007669"/>
    <property type="project" value="TreeGrafter"/>
</dbReference>
<evidence type="ECO:0000256" key="3">
    <source>
        <dbReference type="ARBA" id="ARBA00022771"/>
    </source>
</evidence>
<evidence type="ECO:0000313" key="8">
    <source>
        <dbReference type="Proteomes" id="UP000009138"/>
    </source>
</evidence>
<dbReference type="GO" id="GO:0000785">
    <property type="term" value="C:chromatin"/>
    <property type="evidence" value="ECO:0007669"/>
    <property type="project" value="TreeGrafter"/>
</dbReference>
<protein>
    <recommendedName>
        <fullName evidence="6">C2H2-type domain-containing protein</fullName>
    </recommendedName>
</protein>
<dbReference type="SUPFAM" id="SSF57667">
    <property type="entry name" value="beta-beta-alpha zinc fingers"/>
    <property type="match status" value="2"/>
</dbReference>
<evidence type="ECO:0000313" key="7">
    <source>
        <dbReference type="EMBL" id="EIE76510.1"/>
    </source>
</evidence>
<dbReference type="RefSeq" id="XP_067511906.1">
    <property type="nucleotide sequence ID" value="XM_067655805.1"/>
</dbReference>
<dbReference type="OMA" id="RTKEHIC"/>
<evidence type="ECO:0000259" key="6">
    <source>
        <dbReference type="PROSITE" id="PS50157"/>
    </source>
</evidence>
<dbReference type="OrthoDB" id="654211at2759"/>
<dbReference type="InParanoid" id="I1BJY0"/>
<dbReference type="PANTHER" id="PTHR14003:SF22">
    <property type="entry name" value="FINGER DOMAIN PROTEIN, PUTATIVE (AFU_ORTHOLOGUE AFUA_4G11480)-RELATED"/>
    <property type="match status" value="1"/>
</dbReference>
<sequence length="107" mass="12279">MNPIKLSLMDAPNVKNLLIQSHIPCFLGRRSDLTRHYRIHTNDRPFACHIIGCEKSFVQRSGLTIHLRTHSGERPHICDFKDCKKTFADTSSLARHRQKALLLPPLP</sequence>